<evidence type="ECO:0000313" key="1">
    <source>
        <dbReference type="EMBL" id="MBD3324821.1"/>
    </source>
</evidence>
<dbReference type="AlphaFoldDB" id="A0A9D5JW64"/>
<dbReference type="InterPro" id="IPR036280">
    <property type="entry name" value="Multihaem_cyt_sf"/>
</dbReference>
<protein>
    <recommendedName>
        <fullName evidence="3">Split soret cytochrome c</fullName>
    </recommendedName>
</protein>
<gene>
    <name evidence="1" type="ORF">GF339_09570</name>
</gene>
<dbReference type="EMBL" id="WJJP01000304">
    <property type="protein sequence ID" value="MBD3324821.1"/>
    <property type="molecule type" value="Genomic_DNA"/>
</dbReference>
<reference evidence="1" key="1">
    <citation type="submission" date="2019-11" db="EMBL/GenBank/DDBJ databases">
        <title>Microbial mats filling the niche in hypersaline microbial mats.</title>
        <authorList>
            <person name="Wong H.L."/>
            <person name="Macleod F.I."/>
            <person name="White R.A. III"/>
            <person name="Burns B.P."/>
        </authorList>
    </citation>
    <scope>NUCLEOTIDE SEQUENCE</scope>
    <source>
        <strain evidence="1">Rbin_158</strain>
    </source>
</reference>
<name>A0A9D5JW64_9BACT</name>
<accession>A0A9D5JW64</accession>
<organism evidence="1 2">
    <name type="scientific">candidate division KSB3 bacterium</name>
    <dbReference type="NCBI Taxonomy" id="2044937"/>
    <lineage>
        <taxon>Bacteria</taxon>
        <taxon>candidate division KSB3</taxon>
    </lineage>
</organism>
<evidence type="ECO:0008006" key="3">
    <source>
        <dbReference type="Google" id="ProtNLM"/>
    </source>
</evidence>
<dbReference type="Pfam" id="PF09719">
    <property type="entry name" value="C_GCAxxG_C_C"/>
    <property type="match status" value="1"/>
</dbReference>
<comment type="caution">
    <text evidence="1">The sequence shown here is derived from an EMBL/GenBank/DDBJ whole genome shotgun (WGS) entry which is preliminary data.</text>
</comment>
<evidence type="ECO:0000313" key="2">
    <source>
        <dbReference type="Proteomes" id="UP000649604"/>
    </source>
</evidence>
<dbReference type="Proteomes" id="UP000649604">
    <property type="component" value="Unassembled WGS sequence"/>
</dbReference>
<proteinExistence type="predicted"/>
<dbReference type="SUPFAM" id="SSF48695">
    <property type="entry name" value="Multiheme cytochromes"/>
    <property type="match status" value="1"/>
</dbReference>
<sequence>MTMHGALGRVCQLVLRKVRIPGSGMKSDAVSDNVCLASWGEQVMEHKGQEKRPLLRRDFLKQSGLVATGVGAGIVGLNLNARTEAQEQAQAPEWPWPYATLDVEDVRKRGHFYYYQGGCMYGSTSALLTALIDQVGYPYNLIPRDMMRYGSGGIAGWGSVCGSINGASAIITLTAGKEYAKLINELLAWYAEHPFPSDIANDYAKNHEFLVEEYKSDKVLPTSVSTSILCHVSVNTWCRTTGYASGSPERAERCGRLTGDVAAKTAELLNAYAVGKFVSTAFEKAECSNCHFMGENYEAGQFIIGKQRNCEDCHGDPHEKM</sequence>
<dbReference type="InterPro" id="IPR010181">
    <property type="entry name" value="CGCAxxGCC_motif"/>
</dbReference>